<organism evidence="3 4">
    <name type="scientific">Eleusine coracana subsp. coracana</name>
    <dbReference type="NCBI Taxonomy" id="191504"/>
    <lineage>
        <taxon>Eukaryota</taxon>
        <taxon>Viridiplantae</taxon>
        <taxon>Streptophyta</taxon>
        <taxon>Embryophyta</taxon>
        <taxon>Tracheophyta</taxon>
        <taxon>Spermatophyta</taxon>
        <taxon>Magnoliopsida</taxon>
        <taxon>Liliopsida</taxon>
        <taxon>Poales</taxon>
        <taxon>Poaceae</taxon>
        <taxon>PACMAD clade</taxon>
        <taxon>Chloridoideae</taxon>
        <taxon>Cynodonteae</taxon>
        <taxon>Eleusininae</taxon>
        <taxon>Eleusine</taxon>
    </lineage>
</organism>
<keyword evidence="4" id="KW-1185">Reference proteome</keyword>
<keyword evidence="2" id="KW-1133">Transmembrane helix</keyword>
<sequence length="135" mass="14738">MVPKRLANKRTVAKALDDMSWIWDIYGIASAPVIFQFFVLCNSISAITLTKECRTSTFGGSPPGSDQQNQHMNPSFKAQPPSTLQSEFGNLGHQASAGSSSGWLHTTDVGQRTGWQKGTSHTHPFACCATRRKKP</sequence>
<proteinExistence type="predicted"/>
<accession>A0AAV5CDK6</accession>
<evidence type="ECO:0000256" key="2">
    <source>
        <dbReference type="SAM" id="Phobius"/>
    </source>
</evidence>
<dbReference type="EMBL" id="BQKI01000006">
    <property type="protein sequence ID" value="GJM96185.1"/>
    <property type="molecule type" value="Genomic_DNA"/>
</dbReference>
<evidence type="ECO:0000313" key="4">
    <source>
        <dbReference type="Proteomes" id="UP001054889"/>
    </source>
</evidence>
<reference evidence="3" key="1">
    <citation type="journal article" date="2018" name="DNA Res.">
        <title>Multiple hybrid de novo genome assembly of finger millet, an orphan allotetraploid crop.</title>
        <authorList>
            <person name="Hatakeyama M."/>
            <person name="Aluri S."/>
            <person name="Balachadran M.T."/>
            <person name="Sivarajan S.R."/>
            <person name="Patrignani A."/>
            <person name="Gruter S."/>
            <person name="Poveda L."/>
            <person name="Shimizu-Inatsugi R."/>
            <person name="Baeten J."/>
            <person name="Francoijs K.J."/>
            <person name="Nataraja K.N."/>
            <person name="Reddy Y.A.N."/>
            <person name="Phadnis S."/>
            <person name="Ravikumar R.L."/>
            <person name="Schlapbach R."/>
            <person name="Sreeman S.M."/>
            <person name="Shimizu K.K."/>
        </authorList>
    </citation>
    <scope>NUCLEOTIDE SEQUENCE</scope>
</reference>
<dbReference type="Proteomes" id="UP001054889">
    <property type="component" value="Unassembled WGS sequence"/>
</dbReference>
<protein>
    <submittedName>
        <fullName evidence="3">Uncharacterized protein</fullName>
    </submittedName>
</protein>
<feature type="transmembrane region" description="Helical" evidence="2">
    <location>
        <begin position="21"/>
        <end position="40"/>
    </location>
</feature>
<feature type="compositionally biased region" description="Polar residues" evidence="1">
    <location>
        <begin position="55"/>
        <end position="73"/>
    </location>
</feature>
<gene>
    <name evidence="3" type="primary">ga13000</name>
    <name evidence="3" type="ORF">PR202_ga13000</name>
</gene>
<evidence type="ECO:0000313" key="3">
    <source>
        <dbReference type="EMBL" id="GJM96185.1"/>
    </source>
</evidence>
<name>A0AAV5CDK6_ELECO</name>
<evidence type="ECO:0000256" key="1">
    <source>
        <dbReference type="SAM" id="MobiDB-lite"/>
    </source>
</evidence>
<dbReference type="AlphaFoldDB" id="A0AAV5CDK6"/>
<feature type="region of interest" description="Disordered" evidence="1">
    <location>
        <begin position="55"/>
        <end position="103"/>
    </location>
</feature>
<keyword evidence="2" id="KW-0472">Membrane</keyword>
<keyword evidence="2" id="KW-0812">Transmembrane</keyword>
<comment type="caution">
    <text evidence="3">The sequence shown here is derived from an EMBL/GenBank/DDBJ whole genome shotgun (WGS) entry which is preliminary data.</text>
</comment>
<reference evidence="3" key="2">
    <citation type="submission" date="2021-12" db="EMBL/GenBank/DDBJ databases">
        <title>Resequencing data analysis of finger millet.</title>
        <authorList>
            <person name="Hatakeyama M."/>
            <person name="Aluri S."/>
            <person name="Balachadran M.T."/>
            <person name="Sivarajan S.R."/>
            <person name="Poveda L."/>
            <person name="Shimizu-Inatsugi R."/>
            <person name="Schlapbach R."/>
            <person name="Sreeman S.M."/>
            <person name="Shimizu K.K."/>
        </authorList>
    </citation>
    <scope>NUCLEOTIDE SEQUENCE</scope>
</reference>